<accession>A0A7S7LVA6</accession>
<sequence length="159" mass="16082">MYGASAAGVAGVTMAVTATNAQPTDATLACLGCHDGISAMNSVINAPGSGAGGSNTTGILIGGTLQLPRSMGNLDTNSIGGQGLLTDDHPMSIVYTPGKANLKALNSGLTDFVGATQISELLRGGKVHCVSCHDPHTARSRYLRNENTNSALCLGCHNK</sequence>
<protein>
    <submittedName>
        <fullName evidence="2">Cytochrome c3 family protein</fullName>
    </submittedName>
</protein>
<gene>
    <name evidence="2" type="ORF">HUE88_13610</name>
</gene>
<dbReference type="EMBL" id="CP054492">
    <property type="protein sequence ID" value="QOY52096.1"/>
    <property type="molecule type" value="Genomic_DNA"/>
</dbReference>
<dbReference type="NCBIfam" id="TIGR01905">
    <property type="entry name" value="paired_CXXCH_1"/>
    <property type="match status" value="1"/>
</dbReference>
<feature type="domain" description="Doubled CXXCH motif" evidence="1">
    <location>
        <begin position="126"/>
        <end position="159"/>
    </location>
</feature>
<organism evidence="2 3">
    <name type="scientific">Candidatus Sulfurimonas baltica</name>
    <dbReference type="NCBI Taxonomy" id="2740404"/>
    <lineage>
        <taxon>Bacteria</taxon>
        <taxon>Pseudomonadati</taxon>
        <taxon>Campylobacterota</taxon>
        <taxon>Epsilonproteobacteria</taxon>
        <taxon>Campylobacterales</taxon>
        <taxon>Sulfurimonadaceae</taxon>
        <taxon>Sulfurimonas</taxon>
    </lineage>
</organism>
<dbReference type="RefSeq" id="WP_194369831.1">
    <property type="nucleotide sequence ID" value="NZ_CP054492.1"/>
</dbReference>
<evidence type="ECO:0000259" key="1">
    <source>
        <dbReference type="Pfam" id="PF09699"/>
    </source>
</evidence>
<dbReference type="KEGG" id="sbal:HUE88_13610"/>
<proteinExistence type="predicted"/>
<dbReference type="InterPro" id="IPR036280">
    <property type="entry name" value="Multihaem_cyt_sf"/>
</dbReference>
<dbReference type="Proteomes" id="UP000593994">
    <property type="component" value="Chromosome"/>
</dbReference>
<dbReference type="AlphaFoldDB" id="A0A7S7LVA6"/>
<reference evidence="2 3" key="1">
    <citation type="submission" date="2020-05" db="EMBL/GenBank/DDBJ databases">
        <title>Sulfurimonas marisnigri, sp. nov., and Sulfurimonas baltica, sp. nov., manganese oxide reducing chemolithoautotrophs of the class Epsilonproteobacteria isolated from the pelagic redoxclines of the Black and Baltic Seas and emended description of the genus Sulfurimonas.</title>
        <authorList>
            <person name="Henkel J.V."/>
            <person name="Laudan C."/>
            <person name="Werner J."/>
            <person name="Neu T."/>
            <person name="Plewe S."/>
            <person name="Sproer C."/>
            <person name="Bunk B."/>
            <person name="Schulz-Vogt H.N."/>
        </authorList>
    </citation>
    <scope>NUCLEOTIDE SEQUENCE [LARGE SCALE GENOMIC DNA]</scope>
    <source>
        <strain evidence="2 3">GD2</strain>
    </source>
</reference>
<keyword evidence="3" id="KW-1185">Reference proteome</keyword>
<dbReference type="SUPFAM" id="SSF48695">
    <property type="entry name" value="Multiheme cytochromes"/>
    <property type="match status" value="1"/>
</dbReference>
<evidence type="ECO:0000313" key="2">
    <source>
        <dbReference type="EMBL" id="QOY52096.1"/>
    </source>
</evidence>
<dbReference type="Pfam" id="PF09699">
    <property type="entry name" value="Paired_CXXCH_1"/>
    <property type="match status" value="1"/>
</dbReference>
<name>A0A7S7LVA6_9BACT</name>
<dbReference type="InterPro" id="IPR010177">
    <property type="entry name" value="Paired_CXXCH_1"/>
</dbReference>
<evidence type="ECO:0000313" key="3">
    <source>
        <dbReference type="Proteomes" id="UP000593994"/>
    </source>
</evidence>